<reference evidence="4" key="1">
    <citation type="journal article" date="2008" name="PLoS ONE">
        <title>Survival in nuclear waste, extreme resistance, and potential applications gleaned from the genome sequence of Kineococcus radiotolerans SRS30216.</title>
        <authorList>
            <person name="Bagwell C.E."/>
            <person name="Bhat S."/>
            <person name="Hawkins G.M."/>
            <person name="Smith B.W."/>
            <person name="Biswas T."/>
            <person name="Hoover T.R."/>
            <person name="Saunders E."/>
            <person name="Han C.S."/>
            <person name="Tsodikov O.V."/>
            <person name="Shimkets L.J."/>
        </authorList>
    </citation>
    <scope>NUCLEOTIDE SEQUENCE [LARGE SCALE GENOMIC DNA]</scope>
    <source>
        <strain evidence="4">ATCC BAA-149 / DSM 14245 / SRS30216</strain>
    </source>
</reference>
<dbReference type="HOGENOM" id="CLU_794051_0_0_11"/>
<feature type="transmembrane region" description="Helical" evidence="2">
    <location>
        <begin position="324"/>
        <end position="341"/>
    </location>
</feature>
<dbReference type="AlphaFoldDB" id="A6WC08"/>
<gene>
    <name evidence="3" type="ordered locus">Krad_2881</name>
</gene>
<sequence length="349" mass="35972">MDAFQGPGQRGQGGAVHLPALVGQLHERAAPVRGVGGAGEFPAGLAAAQDRRERGRGHPRPLRELGGRHRPQVADEAVEGELVDGQRAAGQFLRHQRGGDGREQPDVDEDVLRTGHGGTLTNRYCILVLVAARVQRLLVHPTAPEVPVPTATTTAPTPLAPPVPLQRAAGLVGLLAAAVLALNAAKRAGLVPATPLTQLLAPLAEVFALALVTALFLVCAPRIGVLGRIAFGVNHLALGALVGVEFVINLVFAELGPEQIADLRAGPLGAALTASSLLFLLGSLGFTASLTRTALPPRGALALYAAGAVPVALRAFVPELVLDLGLLALATGVAWLATWLLRTAPAGRR</sequence>
<evidence type="ECO:0000256" key="1">
    <source>
        <dbReference type="SAM" id="MobiDB-lite"/>
    </source>
</evidence>
<dbReference type="Proteomes" id="UP000001116">
    <property type="component" value="Chromosome"/>
</dbReference>
<feature type="transmembrane region" description="Helical" evidence="2">
    <location>
        <begin position="300"/>
        <end position="318"/>
    </location>
</feature>
<feature type="region of interest" description="Disordered" evidence="1">
    <location>
        <begin position="46"/>
        <end position="74"/>
    </location>
</feature>
<evidence type="ECO:0000313" key="4">
    <source>
        <dbReference type="Proteomes" id="UP000001116"/>
    </source>
</evidence>
<feature type="transmembrane region" description="Helical" evidence="2">
    <location>
        <begin position="231"/>
        <end position="253"/>
    </location>
</feature>
<keyword evidence="2" id="KW-0472">Membrane</keyword>
<keyword evidence="4" id="KW-1185">Reference proteome</keyword>
<keyword evidence="2" id="KW-1133">Transmembrane helix</keyword>
<proteinExistence type="predicted"/>
<feature type="transmembrane region" description="Helical" evidence="2">
    <location>
        <begin position="265"/>
        <end position="288"/>
    </location>
</feature>
<dbReference type="eggNOG" id="ENOG5031C27">
    <property type="taxonomic scope" value="Bacteria"/>
</dbReference>
<feature type="transmembrane region" description="Helical" evidence="2">
    <location>
        <begin position="197"/>
        <end position="219"/>
    </location>
</feature>
<protein>
    <submittedName>
        <fullName evidence="3">Uncharacterized protein</fullName>
    </submittedName>
</protein>
<organism evidence="3 4">
    <name type="scientific">Kineococcus radiotolerans (strain ATCC BAA-149 / DSM 14245 / SRS30216)</name>
    <dbReference type="NCBI Taxonomy" id="266940"/>
    <lineage>
        <taxon>Bacteria</taxon>
        <taxon>Bacillati</taxon>
        <taxon>Actinomycetota</taxon>
        <taxon>Actinomycetes</taxon>
        <taxon>Kineosporiales</taxon>
        <taxon>Kineosporiaceae</taxon>
        <taxon>Kineococcus</taxon>
    </lineage>
</organism>
<evidence type="ECO:0000256" key="2">
    <source>
        <dbReference type="SAM" id="Phobius"/>
    </source>
</evidence>
<dbReference type="KEGG" id="kra:Krad_2881"/>
<keyword evidence="2" id="KW-0812">Transmembrane</keyword>
<accession>A6WC08</accession>
<evidence type="ECO:0000313" key="3">
    <source>
        <dbReference type="EMBL" id="ABS04347.1"/>
    </source>
</evidence>
<dbReference type="EMBL" id="CP000750">
    <property type="protein sequence ID" value="ABS04347.1"/>
    <property type="molecule type" value="Genomic_DNA"/>
</dbReference>
<name>A6WC08_KINRD</name>